<sequence>MAEIDRNAAAREVLSWVRGEAGRLEVRPGLALLLVEDGWDSRAFSAQLEREGEECGIYCEAYTFPAPLREEAEELLPLLETRGDLHWAVLLRRDGLDLSGHLSASLLERLEGWGILPETIARLTPEEALFRALLLAGAMERAGQGN</sequence>
<comment type="caution">
    <text evidence="1">The sequence shown here is derived from an EMBL/GenBank/DDBJ whole genome shotgun (WGS) entry which is preliminary data.</text>
</comment>
<evidence type="ECO:0000313" key="2">
    <source>
        <dbReference type="Proteomes" id="UP000660021"/>
    </source>
</evidence>
<name>A0ABR7HWG9_9FIRM</name>
<dbReference type="RefSeq" id="WP_186964277.1">
    <property type="nucleotide sequence ID" value="NZ_JACOPR010000010.1"/>
</dbReference>
<proteinExistence type="predicted"/>
<dbReference type="SUPFAM" id="SSF53223">
    <property type="entry name" value="Aminoacid dehydrogenase-like, N-terminal domain"/>
    <property type="match status" value="1"/>
</dbReference>
<dbReference type="EMBL" id="JACOPR010000010">
    <property type="protein sequence ID" value="MBC5731844.1"/>
    <property type="molecule type" value="Genomic_DNA"/>
</dbReference>
<accession>A0ABR7HWG9</accession>
<organism evidence="1 2">
    <name type="scientific">Pseudoflavonifractor hominis</name>
    <dbReference type="NCBI Taxonomy" id="2763059"/>
    <lineage>
        <taxon>Bacteria</taxon>
        <taxon>Bacillati</taxon>
        <taxon>Bacillota</taxon>
        <taxon>Clostridia</taxon>
        <taxon>Eubacteriales</taxon>
        <taxon>Oscillospiraceae</taxon>
        <taxon>Pseudoflavonifractor</taxon>
    </lineage>
</organism>
<keyword evidence="2" id="KW-1185">Reference proteome</keyword>
<dbReference type="Proteomes" id="UP000660021">
    <property type="component" value="Unassembled WGS sequence"/>
</dbReference>
<protein>
    <submittedName>
        <fullName evidence="1">Uncharacterized protein</fullName>
    </submittedName>
</protein>
<evidence type="ECO:0000313" key="1">
    <source>
        <dbReference type="EMBL" id="MBC5731844.1"/>
    </source>
</evidence>
<reference evidence="1 2" key="1">
    <citation type="submission" date="2020-08" db="EMBL/GenBank/DDBJ databases">
        <title>Genome public.</title>
        <authorList>
            <person name="Liu C."/>
            <person name="Sun Q."/>
        </authorList>
    </citation>
    <scope>NUCLEOTIDE SEQUENCE [LARGE SCALE GENOMIC DNA]</scope>
    <source>
        <strain evidence="1 2">New-38</strain>
    </source>
</reference>
<dbReference type="InterPro" id="IPR046346">
    <property type="entry name" value="Aminoacid_DH-like_N_sf"/>
</dbReference>
<gene>
    <name evidence="1" type="ORF">H8S34_13550</name>
</gene>